<name>A0A8J7NS68_ATRSP</name>
<dbReference type="PANTHER" id="PTHR14388:SF3">
    <property type="entry name" value="HEMATOPOIETIC SH2 DOMAIN-CONTAINING PROTEIN"/>
    <property type="match status" value="1"/>
</dbReference>
<evidence type="ECO:0000256" key="1">
    <source>
        <dbReference type="ARBA" id="ARBA00022999"/>
    </source>
</evidence>
<feature type="non-terminal residue" evidence="5">
    <location>
        <position position="1"/>
    </location>
</feature>
<reference evidence="5" key="1">
    <citation type="journal article" date="2021" name="Cell">
        <title>Tracing the genetic footprints of vertebrate landing in non-teleost ray-finned fishes.</title>
        <authorList>
            <person name="Bi X."/>
            <person name="Wang K."/>
            <person name="Yang L."/>
            <person name="Pan H."/>
            <person name="Jiang H."/>
            <person name="Wei Q."/>
            <person name="Fang M."/>
            <person name="Yu H."/>
            <person name="Zhu C."/>
            <person name="Cai Y."/>
            <person name="He Y."/>
            <person name="Gan X."/>
            <person name="Zeng H."/>
            <person name="Yu D."/>
            <person name="Zhu Y."/>
            <person name="Jiang H."/>
            <person name="Qiu Q."/>
            <person name="Yang H."/>
            <person name="Zhang Y.E."/>
            <person name="Wang W."/>
            <person name="Zhu M."/>
            <person name="He S."/>
            <person name="Zhang G."/>
        </authorList>
    </citation>
    <scope>NUCLEOTIDE SEQUENCE</scope>
    <source>
        <strain evidence="5">Allg_001</strain>
    </source>
</reference>
<dbReference type="EMBL" id="JAAWVO010033827">
    <property type="protein sequence ID" value="MBN3317079.1"/>
    <property type="molecule type" value="Genomic_DNA"/>
</dbReference>
<dbReference type="Pfam" id="PF00017">
    <property type="entry name" value="SH2"/>
    <property type="match status" value="1"/>
</dbReference>
<evidence type="ECO:0000256" key="2">
    <source>
        <dbReference type="PROSITE-ProRule" id="PRU00191"/>
    </source>
</evidence>
<keyword evidence="1 2" id="KW-0727">SH2 domain</keyword>
<dbReference type="PANTHER" id="PTHR14388">
    <property type="entry name" value="T CELL-SPECIFIC ADAPTER PROTEIN TSAD"/>
    <property type="match status" value="1"/>
</dbReference>
<evidence type="ECO:0000259" key="4">
    <source>
        <dbReference type="PROSITE" id="PS50001"/>
    </source>
</evidence>
<accession>A0A8J7NS68</accession>
<dbReference type="PRINTS" id="PR00401">
    <property type="entry name" value="SH2DOMAIN"/>
</dbReference>
<protein>
    <submittedName>
        <fullName evidence="5">HSH2D protein</fullName>
    </submittedName>
</protein>
<dbReference type="Proteomes" id="UP000736164">
    <property type="component" value="Unassembled WGS sequence"/>
</dbReference>
<gene>
    <name evidence="5" type="primary">Hsh2d</name>
    <name evidence="5" type="ORF">GTO95_0010620</name>
</gene>
<comment type="caution">
    <text evidence="5">The sequence shown here is derived from an EMBL/GenBank/DDBJ whole genome shotgun (WGS) entry which is preliminary data.</text>
</comment>
<feature type="domain" description="SH2" evidence="4">
    <location>
        <begin position="34"/>
        <end position="125"/>
    </location>
</feature>
<dbReference type="AlphaFoldDB" id="A0A8J7NS68"/>
<dbReference type="InterPro" id="IPR000980">
    <property type="entry name" value="SH2"/>
</dbReference>
<evidence type="ECO:0000313" key="6">
    <source>
        <dbReference type="Proteomes" id="UP000736164"/>
    </source>
</evidence>
<dbReference type="InterPro" id="IPR036860">
    <property type="entry name" value="SH2_dom_sf"/>
</dbReference>
<dbReference type="SMART" id="SM00252">
    <property type="entry name" value="SH2"/>
    <property type="match status" value="1"/>
</dbReference>
<evidence type="ECO:0000313" key="5">
    <source>
        <dbReference type="EMBL" id="MBN3317079.1"/>
    </source>
</evidence>
<organism evidence="5 6">
    <name type="scientific">Atractosteus spatula</name>
    <name type="common">Alligator gar</name>
    <name type="synonym">Lepisosteus spatula</name>
    <dbReference type="NCBI Taxonomy" id="7917"/>
    <lineage>
        <taxon>Eukaryota</taxon>
        <taxon>Metazoa</taxon>
        <taxon>Chordata</taxon>
        <taxon>Craniata</taxon>
        <taxon>Vertebrata</taxon>
        <taxon>Euteleostomi</taxon>
        <taxon>Actinopterygii</taxon>
        <taxon>Neopterygii</taxon>
        <taxon>Holostei</taxon>
        <taxon>Semionotiformes</taxon>
        <taxon>Lepisosteidae</taxon>
        <taxon>Atractosteus</taxon>
    </lineage>
</organism>
<feature type="region of interest" description="Disordered" evidence="3">
    <location>
        <begin position="170"/>
        <end position="199"/>
    </location>
</feature>
<dbReference type="SUPFAM" id="SSF55550">
    <property type="entry name" value="SH2 domain"/>
    <property type="match status" value="1"/>
</dbReference>
<dbReference type="Gene3D" id="3.30.505.10">
    <property type="entry name" value="SH2 domain"/>
    <property type="match status" value="1"/>
</dbReference>
<proteinExistence type="predicted"/>
<keyword evidence="6" id="KW-1185">Reference proteome</keyword>
<feature type="non-terminal residue" evidence="5">
    <location>
        <position position="246"/>
    </location>
</feature>
<dbReference type="GO" id="GO:0005737">
    <property type="term" value="C:cytoplasm"/>
    <property type="evidence" value="ECO:0007669"/>
    <property type="project" value="TreeGrafter"/>
</dbReference>
<sequence length="246" mass="27698">MSHLHESAKHQEALKWFTEFQIDRVIRNGVVPDWFHGIISRKDAEDLLMYKPVGCFLIRVSESRIGYTLSCRADDRCRHYMIDVLRNGQYIIVGENTSHRSLQDLVDFYRRIPLMPHNELLLSTCGQASIPGCSSCCCSLFPFPAAALPALAQGSAHPVRRPRALLMHGPGAAQTGQRKVSSRAERSCSPLSHGRAKPLPPPPRRSFLFCVLHCRTTQSFLILSSRTELALTFARKQMGKCCFSLF</sequence>
<dbReference type="PROSITE" id="PS50001">
    <property type="entry name" value="SH2"/>
    <property type="match status" value="1"/>
</dbReference>
<evidence type="ECO:0000256" key="3">
    <source>
        <dbReference type="SAM" id="MobiDB-lite"/>
    </source>
</evidence>